<evidence type="ECO:0000313" key="3">
    <source>
        <dbReference type="Proteomes" id="UP000005824"/>
    </source>
</evidence>
<dbReference type="AlphaFoldDB" id="B4DB04"/>
<organism evidence="2 3">
    <name type="scientific">Chthoniobacter flavus Ellin428</name>
    <dbReference type="NCBI Taxonomy" id="497964"/>
    <lineage>
        <taxon>Bacteria</taxon>
        <taxon>Pseudomonadati</taxon>
        <taxon>Verrucomicrobiota</taxon>
        <taxon>Spartobacteria</taxon>
        <taxon>Chthoniobacterales</taxon>
        <taxon>Chthoniobacteraceae</taxon>
        <taxon>Chthoniobacter</taxon>
    </lineage>
</organism>
<dbReference type="RefSeq" id="WP_006983414.1">
    <property type="nucleotide sequence ID" value="NZ_ABVL01000034.1"/>
</dbReference>
<proteinExistence type="predicted"/>
<reference evidence="2 3" key="1">
    <citation type="journal article" date="2011" name="J. Bacteriol.">
        <title>Genome sequence of Chthoniobacter flavus Ellin428, an aerobic heterotrophic soil bacterium.</title>
        <authorList>
            <person name="Kant R."/>
            <person name="van Passel M.W."/>
            <person name="Palva A."/>
            <person name="Lucas S."/>
            <person name="Lapidus A."/>
            <person name="Glavina Del Rio T."/>
            <person name="Dalin E."/>
            <person name="Tice H."/>
            <person name="Bruce D."/>
            <person name="Goodwin L."/>
            <person name="Pitluck S."/>
            <person name="Larimer F.W."/>
            <person name="Land M.L."/>
            <person name="Hauser L."/>
            <person name="Sangwan P."/>
            <person name="de Vos W.M."/>
            <person name="Janssen P.H."/>
            <person name="Smidt H."/>
        </authorList>
    </citation>
    <scope>NUCLEOTIDE SEQUENCE [LARGE SCALE GENOMIC DNA]</scope>
    <source>
        <strain evidence="2 3">Ellin428</strain>
    </source>
</reference>
<evidence type="ECO:0000259" key="1">
    <source>
        <dbReference type="Pfam" id="PF12697"/>
    </source>
</evidence>
<dbReference type="STRING" id="497964.CfE428DRAFT_6095"/>
<dbReference type="Gene3D" id="3.40.50.1820">
    <property type="entry name" value="alpha/beta hydrolase"/>
    <property type="match status" value="1"/>
</dbReference>
<dbReference type="ESTHER" id="9bact-b4db04">
    <property type="family name" value="6_AlphaBeta_hydrolase"/>
</dbReference>
<dbReference type="InParanoid" id="B4DB04"/>
<dbReference type="InterPro" id="IPR000073">
    <property type="entry name" value="AB_hydrolase_1"/>
</dbReference>
<dbReference type="EMBL" id="ABVL01000034">
    <property type="protein sequence ID" value="EDY16378.1"/>
    <property type="molecule type" value="Genomic_DNA"/>
</dbReference>
<gene>
    <name evidence="2" type="ORF">CfE428DRAFT_6095</name>
</gene>
<dbReference type="InterPro" id="IPR029058">
    <property type="entry name" value="AB_hydrolase_fold"/>
</dbReference>
<dbReference type="Proteomes" id="UP000005824">
    <property type="component" value="Unassembled WGS sequence"/>
</dbReference>
<dbReference type="PANTHER" id="PTHR37946:SF1">
    <property type="entry name" value="SLL1969 PROTEIN"/>
    <property type="match status" value="1"/>
</dbReference>
<dbReference type="eggNOG" id="COG1075">
    <property type="taxonomic scope" value="Bacteria"/>
</dbReference>
<accession>B4DB04</accession>
<name>B4DB04_9BACT</name>
<dbReference type="Pfam" id="PF12697">
    <property type="entry name" value="Abhydrolase_6"/>
    <property type="match status" value="1"/>
</dbReference>
<protein>
    <recommendedName>
        <fullName evidence="1">AB hydrolase-1 domain-containing protein</fullName>
    </recommendedName>
</protein>
<dbReference type="PANTHER" id="PTHR37946">
    <property type="entry name" value="SLL1969 PROTEIN"/>
    <property type="match status" value="1"/>
</dbReference>
<evidence type="ECO:0000313" key="2">
    <source>
        <dbReference type="EMBL" id="EDY16378.1"/>
    </source>
</evidence>
<dbReference type="PROSITE" id="PS51257">
    <property type="entry name" value="PROKAR_LIPOPROTEIN"/>
    <property type="match status" value="1"/>
</dbReference>
<keyword evidence="3" id="KW-1185">Reference proteome</keyword>
<feature type="domain" description="AB hydrolase-1" evidence="1">
    <location>
        <begin position="286"/>
        <end position="552"/>
    </location>
</feature>
<dbReference type="SUPFAM" id="SSF53474">
    <property type="entry name" value="alpha/beta-Hydrolases"/>
    <property type="match status" value="1"/>
</dbReference>
<comment type="caution">
    <text evidence="2">The sequence shown here is derived from an EMBL/GenBank/DDBJ whole genome shotgun (WGS) entry which is preliminary data.</text>
</comment>
<sequence>MAEGNRARLSHVKKRYQFVAIAAALGLAGCAQYASVRETRPRFRPERAALEALVSVEQSIVKAAQKQKREPKAAMGELLTAAEAAERQLARNPNDAAARDAYNFAVARVIGTIKQAKLDPWSQPLRVPATGGEFVLTHQPDPRPQWNPALYDFTPADQFDIGGTFVTEKVRKEGVGAPLVAIGREERNDARKEFTVSRTYYGVTGLIRFESRRAVISFEDPLASERVTLGGHGFPLAADYTAPLAVMLARMNLKKMDLARLLWPEKHAETARIARLQPYDPNKTVVLVVHGLMDTPATWAPMIDHLRGDEEIRRHYQFWFYSYPSGYPYPYSASILRHELDAVQQRFPMRRKMVVIGHSMGGCISRLLLTDTGDKLWMEAFKKPPEQVAMSPEHKKLFTDALIFRHRPEVGRVIFICAPLRGSHLAINWVGRIGSMLVRAPTTLLKAGTEVLTDVEFEPDELRLKRIPNSVDTLAPNNRFVRAIQTFPLTPGIPYHVICGDRGKGGNKDRTKPEMSDGIVPYWSSHMEGAQSELIVPSGHNAHQNPQAIAEVRRILKLHANR</sequence>